<name>A0A914HWY4_GLORO</name>
<accession>A0A914HWY4</accession>
<proteinExistence type="predicted"/>
<dbReference type="WBParaSite" id="Gr19_v10_g4548.t1">
    <property type="protein sequence ID" value="Gr19_v10_g4548.t1"/>
    <property type="gene ID" value="Gr19_v10_g4548"/>
</dbReference>
<protein>
    <submittedName>
        <fullName evidence="2">Uncharacterized protein</fullName>
    </submittedName>
</protein>
<evidence type="ECO:0000313" key="2">
    <source>
        <dbReference type="WBParaSite" id="Gr19_v10_g4548.t1"/>
    </source>
</evidence>
<keyword evidence="1" id="KW-1185">Reference proteome</keyword>
<evidence type="ECO:0000313" key="1">
    <source>
        <dbReference type="Proteomes" id="UP000887572"/>
    </source>
</evidence>
<sequence>MERNIANEFNKNICALRSNAPASGRQLLMLTFSFAVRLLCLLKYTAEHKQYIQNFKFVLKLSDFSLPSFEVYKLLETIIIDVETMARHKQCSSS</sequence>
<organism evidence="1 2">
    <name type="scientific">Globodera rostochiensis</name>
    <name type="common">Golden nematode worm</name>
    <name type="synonym">Heterodera rostochiensis</name>
    <dbReference type="NCBI Taxonomy" id="31243"/>
    <lineage>
        <taxon>Eukaryota</taxon>
        <taxon>Metazoa</taxon>
        <taxon>Ecdysozoa</taxon>
        <taxon>Nematoda</taxon>
        <taxon>Chromadorea</taxon>
        <taxon>Rhabditida</taxon>
        <taxon>Tylenchina</taxon>
        <taxon>Tylenchomorpha</taxon>
        <taxon>Tylenchoidea</taxon>
        <taxon>Heteroderidae</taxon>
        <taxon>Heteroderinae</taxon>
        <taxon>Globodera</taxon>
    </lineage>
</organism>
<dbReference type="AlphaFoldDB" id="A0A914HWY4"/>
<dbReference type="Proteomes" id="UP000887572">
    <property type="component" value="Unplaced"/>
</dbReference>
<reference evidence="2" key="1">
    <citation type="submission" date="2022-11" db="UniProtKB">
        <authorList>
            <consortium name="WormBaseParasite"/>
        </authorList>
    </citation>
    <scope>IDENTIFICATION</scope>
</reference>